<keyword evidence="2" id="KW-1185">Reference proteome</keyword>
<name>A0A1Y2FUZ1_9BASI</name>
<proteinExistence type="predicted"/>
<dbReference type="InterPro" id="IPR011008">
    <property type="entry name" value="Dimeric_a/b-barrel"/>
</dbReference>
<evidence type="ECO:0000313" key="1">
    <source>
        <dbReference type="EMBL" id="ORY87387.1"/>
    </source>
</evidence>
<dbReference type="EMBL" id="MCGR01000013">
    <property type="protein sequence ID" value="ORY87387.1"/>
    <property type="molecule type" value="Genomic_DNA"/>
</dbReference>
<dbReference type="OrthoDB" id="10011777at2759"/>
<protein>
    <recommendedName>
        <fullName evidence="3">ABM domain-containing protein</fullName>
    </recommendedName>
</protein>
<comment type="caution">
    <text evidence="1">The sequence shown here is derived from an EMBL/GenBank/DDBJ whole genome shotgun (WGS) entry which is preliminary data.</text>
</comment>
<dbReference type="SUPFAM" id="SSF54909">
    <property type="entry name" value="Dimeric alpha+beta barrel"/>
    <property type="match status" value="1"/>
</dbReference>
<organism evidence="1 2">
    <name type="scientific">Leucosporidium creatinivorum</name>
    <dbReference type="NCBI Taxonomy" id="106004"/>
    <lineage>
        <taxon>Eukaryota</taxon>
        <taxon>Fungi</taxon>
        <taxon>Dikarya</taxon>
        <taxon>Basidiomycota</taxon>
        <taxon>Pucciniomycotina</taxon>
        <taxon>Microbotryomycetes</taxon>
        <taxon>Leucosporidiales</taxon>
        <taxon>Leucosporidium</taxon>
    </lineage>
</organism>
<evidence type="ECO:0008006" key="3">
    <source>
        <dbReference type="Google" id="ProtNLM"/>
    </source>
</evidence>
<dbReference type="AlphaFoldDB" id="A0A1Y2FUZ1"/>
<reference evidence="1 2" key="1">
    <citation type="submission" date="2016-07" db="EMBL/GenBank/DDBJ databases">
        <title>Pervasive Adenine N6-methylation of Active Genes in Fungi.</title>
        <authorList>
            <consortium name="DOE Joint Genome Institute"/>
            <person name="Mondo S.J."/>
            <person name="Dannebaum R.O."/>
            <person name="Kuo R.C."/>
            <person name="Labutti K."/>
            <person name="Haridas S."/>
            <person name="Kuo A."/>
            <person name="Salamov A."/>
            <person name="Ahrendt S.R."/>
            <person name="Lipzen A."/>
            <person name="Sullivan W."/>
            <person name="Andreopoulos W.B."/>
            <person name="Clum A."/>
            <person name="Lindquist E."/>
            <person name="Daum C."/>
            <person name="Ramamoorthy G.K."/>
            <person name="Gryganskyi A."/>
            <person name="Culley D."/>
            <person name="Magnuson J.K."/>
            <person name="James T.Y."/>
            <person name="O'Malley M.A."/>
            <person name="Stajich J.E."/>
            <person name="Spatafora J.W."/>
            <person name="Visel A."/>
            <person name="Grigoriev I.V."/>
        </authorList>
    </citation>
    <scope>NUCLEOTIDE SEQUENCE [LARGE SCALE GENOMIC DNA]</scope>
    <source>
        <strain evidence="1 2">62-1032</strain>
    </source>
</reference>
<dbReference type="Proteomes" id="UP000193467">
    <property type="component" value="Unassembled WGS sequence"/>
</dbReference>
<evidence type="ECO:0000313" key="2">
    <source>
        <dbReference type="Proteomes" id="UP000193467"/>
    </source>
</evidence>
<dbReference type="Gene3D" id="3.30.70.100">
    <property type="match status" value="1"/>
</dbReference>
<accession>A0A1Y2FUZ1</accession>
<gene>
    <name evidence="1" type="ORF">BCR35DRAFT_37387</name>
</gene>
<dbReference type="InParanoid" id="A0A1Y2FUZ1"/>
<sequence>MSSPFPPPKQTSGKIILLAQATAKPGKADEVETLLKACRAAAENDEKDTLTYRTTRGVEGDSDKFAVWEEYVLPNGLTDHVANKPFQALAAADLLTSLDIQYFNEFQ</sequence>